<evidence type="ECO:0000259" key="1">
    <source>
        <dbReference type="Pfam" id="PF00144"/>
    </source>
</evidence>
<dbReference type="PANTHER" id="PTHR46825:SF15">
    <property type="entry name" value="BETA-LACTAMASE-RELATED DOMAIN-CONTAINING PROTEIN"/>
    <property type="match status" value="1"/>
</dbReference>
<organism evidence="2 3">
    <name type="scientific">Candidatus Criblamydia sequanensis CRIB-18</name>
    <dbReference type="NCBI Taxonomy" id="1437425"/>
    <lineage>
        <taxon>Bacteria</taxon>
        <taxon>Pseudomonadati</taxon>
        <taxon>Chlamydiota</taxon>
        <taxon>Chlamydiia</taxon>
        <taxon>Parachlamydiales</taxon>
        <taxon>Candidatus Criblamydiaceae</taxon>
        <taxon>Candidatus Criblamydia</taxon>
    </lineage>
</organism>
<dbReference type="STRING" id="1437425.CSEC_1399"/>
<reference evidence="2" key="2">
    <citation type="submission" date="2014-09" db="EMBL/GenBank/DDBJ databases">
        <title>Criblamydia sequanensis harbors a mega-plasmid encoding arsenite resistance.</title>
        <authorList>
            <person name="Bertelli C."/>
            <person name="Goesmann A."/>
            <person name="Greub G."/>
        </authorList>
    </citation>
    <scope>NUCLEOTIDE SEQUENCE [LARGE SCALE GENOMIC DNA]</scope>
    <source>
        <strain evidence="2">CRIB-18</strain>
    </source>
</reference>
<gene>
    <name evidence="2" type="ORF">CSEC_1399</name>
</gene>
<dbReference type="InterPro" id="IPR050491">
    <property type="entry name" value="AmpC-like"/>
</dbReference>
<dbReference type="Gene3D" id="3.40.710.10">
    <property type="entry name" value="DD-peptidase/beta-lactamase superfamily"/>
    <property type="match status" value="1"/>
</dbReference>
<dbReference type="eggNOG" id="COG1680">
    <property type="taxonomic scope" value="Bacteria"/>
</dbReference>
<dbReference type="InterPro" id="IPR012338">
    <property type="entry name" value="Beta-lactam/transpept-like"/>
</dbReference>
<keyword evidence="3" id="KW-1185">Reference proteome</keyword>
<comment type="caution">
    <text evidence="2">The sequence shown here is derived from an EMBL/GenBank/DDBJ whole genome shotgun (WGS) entry which is preliminary data.</text>
</comment>
<dbReference type="EMBL" id="CCEJ010000006">
    <property type="protein sequence ID" value="CDR34218.1"/>
    <property type="molecule type" value="Genomic_DNA"/>
</dbReference>
<dbReference type="Pfam" id="PF00144">
    <property type="entry name" value="Beta-lactamase"/>
    <property type="match status" value="1"/>
</dbReference>
<dbReference type="PANTHER" id="PTHR46825">
    <property type="entry name" value="D-ALANYL-D-ALANINE-CARBOXYPEPTIDASE/ENDOPEPTIDASE AMPH"/>
    <property type="match status" value="1"/>
</dbReference>
<dbReference type="Proteomes" id="UP000031552">
    <property type="component" value="Unassembled WGS sequence"/>
</dbReference>
<feature type="domain" description="Beta-lactamase-related" evidence="1">
    <location>
        <begin position="43"/>
        <end position="367"/>
    </location>
</feature>
<proteinExistence type="predicted"/>
<sequence length="514" mass="58088">MRPLFTLSLILTLCVNIFFANAITPCYEKLSLKEVNLSEDEIDDIVNEALKTFNVPGASISLVFKDQTLFSKGYGLRDMVTKLPVTEHTLFPIASCTKAFTATLLAQLVDEGKVAFDDPVKKYIPEFYLVDDERTELLTIRDLIAHRTGMARHDPIWYFSDLAKDRLLEILKNLEPACNLRENFQYNNLMYTVAAMVAEKVTGESWEALISSRLLNPLKMENSTTSLEILKEKSDFSSPHAELYGVLSEIPFRDPAVASPGGGLISNAIEMANWLKVQLGEGLFGKEAIINPHTLKEMHVEQMPLSSPVFNEHITGYGLGWFLGNYRNHDLICHSGEIDGFSSDVALLAQKKIGLVILANSSSDGRYLVSAIRNQIFDKIINAYDINWKSKFYAMKNKVKRHQWDNLELLAKCWNTPCLEPLEIFNGSYNHPAYGTLEVKIEDNMLLAFFGKLATPLFYKEENVFLGLCPELLIYGASPIIEFKFNRDVNGLIDTFDVPFEGFRCAKPITFRRS</sequence>
<evidence type="ECO:0000313" key="2">
    <source>
        <dbReference type="EMBL" id="CDR34218.1"/>
    </source>
</evidence>
<reference evidence="2" key="1">
    <citation type="submission" date="2013-12" db="EMBL/GenBank/DDBJ databases">
        <authorList>
            <person name="Linke B."/>
        </authorList>
    </citation>
    <scope>NUCLEOTIDE SEQUENCE [LARGE SCALE GENOMIC DNA]</scope>
    <source>
        <strain evidence="2">CRIB-18</strain>
    </source>
</reference>
<name>A0A090D2C5_9BACT</name>
<dbReference type="SUPFAM" id="SSF56601">
    <property type="entry name" value="beta-lactamase/transpeptidase-like"/>
    <property type="match status" value="1"/>
</dbReference>
<dbReference type="AlphaFoldDB" id="A0A090D2C5"/>
<dbReference type="InterPro" id="IPR001466">
    <property type="entry name" value="Beta-lactam-related"/>
</dbReference>
<evidence type="ECO:0000313" key="3">
    <source>
        <dbReference type="Proteomes" id="UP000031552"/>
    </source>
</evidence>
<accession>A0A090D2C5</accession>
<protein>
    <submittedName>
        <fullName evidence="2">Beta-lactamase</fullName>
    </submittedName>
</protein>